<dbReference type="Gene3D" id="1.10.10.60">
    <property type="entry name" value="Homeodomain-like"/>
    <property type="match status" value="2"/>
</dbReference>
<keyword evidence="6" id="KW-0539">Nucleus</keyword>
<sequence length="257" mass="29313">MVVHHCCSKQQVKRGLWSPEEDEKLIKHITAKGHSCWSSVPKLAGLQRCGKSCRLRWLNYLRPDLRKGPFTEHEEWTIIQIAKHLPGRTDNEIKNFWNSCIKKKLIAHGLDPKAHNLLSVHPNHSKGNNIDNACMATTDFSVDTSKTSAYEENTTRTALECRIHHSLWSNSQSCESLLGFTTEPSLKYLPVSSEPSTLQQELRLHSQPEDFDGEFTDNFDELMSVVNQGMNDQSFEGINFDMQFIETALNCAVWNNV</sequence>
<gene>
    <name evidence="9" type="ORF">DCAR_0100689</name>
</gene>
<dbReference type="InterPro" id="IPR051953">
    <property type="entry name" value="Plant_SW-associated_TFs"/>
</dbReference>
<dbReference type="PROSITE" id="PS51294">
    <property type="entry name" value="HTH_MYB"/>
    <property type="match status" value="2"/>
</dbReference>
<organism evidence="9 10">
    <name type="scientific">Daucus carota subsp. sativus</name>
    <name type="common">Carrot</name>
    <dbReference type="NCBI Taxonomy" id="79200"/>
    <lineage>
        <taxon>Eukaryota</taxon>
        <taxon>Viridiplantae</taxon>
        <taxon>Streptophyta</taxon>
        <taxon>Embryophyta</taxon>
        <taxon>Tracheophyta</taxon>
        <taxon>Spermatophyta</taxon>
        <taxon>Magnoliopsida</taxon>
        <taxon>eudicotyledons</taxon>
        <taxon>Gunneridae</taxon>
        <taxon>Pentapetalae</taxon>
        <taxon>asterids</taxon>
        <taxon>campanulids</taxon>
        <taxon>Apiales</taxon>
        <taxon>Apiaceae</taxon>
        <taxon>Apioideae</taxon>
        <taxon>Scandiceae</taxon>
        <taxon>Daucinae</taxon>
        <taxon>Daucus</taxon>
        <taxon>Daucus sect. Daucus</taxon>
    </lineage>
</organism>
<name>A0AAF1AFS7_DAUCS</name>
<feature type="domain" description="HTH myb-type" evidence="8">
    <location>
        <begin position="80"/>
        <end position="105"/>
    </location>
</feature>
<dbReference type="InterPro" id="IPR009057">
    <property type="entry name" value="Homeodomain-like_sf"/>
</dbReference>
<keyword evidence="2" id="KW-0677">Repeat</keyword>
<feature type="domain" description="HTH myb-type" evidence="8">
    <location>
        <begin position="9"/>
        <end position="65"/>
    </location>
</feature>
<keyword evidence="4" id="KW-0238">DNA-binding</keyword>
<accession>A0AAF1AFS7</accession>
<feature type="domain" description="Myb-like" evidence="7">
    <location>
        <begin position="9"/>
        <end position="61"/>
    </location>
</feature>
<evidence type="ECO:0000313" key="9">
    <source>
        <dbReference type="EMBL" id="WOG81538.1"/>
    </source>
</evidence>
<evidence type="ECO:0000256" key="5">
    <source>
        <dbReference type="ARBA" id="ARBA00023163"/>
    </source>
</evidence>
<dbReference type="CDD" id="cd00167">
    <property type="entry name" value="SANT"/>
    <property type="match status" value="1"/>
</dbReference>
<dbReference type="PANTHER" id="PTHR47997">
    <property type="entry name" value="MYB DOMAIN PROTEIN 55"/>
    <property type="match status" value="1"/>
</dbReference>
<evidence type="ECO:0000256" key="2">
    <source>
        <dbReference type="ARBA" id="ARBA00022737"/>
    </source>
</evidence>
<keyword evidence="3" id="KW-0805">Transcription regulation</keyword>
<evidence type="ECO:0000256" key="1">
    <source>
        <dbReference type="ARBA" id="ARBA00004123"/>
    </source>
</evidence>
<dbReference type="SMART" id="SM00717">
    <property type="entry name" value="SANT"/>
    <property type="match status" value="2"/>
</dbReference>
<dbReference type="EMBL" id="CP093343">
    <property type="protein sequence ID" value="WOG81538.1"/>
    <property type="molecule type" value="Genomic_DNA"/>
</dbReference>
<protein>
    <submittedName>
        <fullName evidence="9">Uncharacterized protein</fullName>
    </submittedName>
</protein>
<evidence type="ECO:0000256" key="3">
    <source>
        <dbReference type="ARBA" id="ARBA00023015"/>
    </source>
</evidence>
<proteinExistence type="predicted"/>
<dbReference type="GO" id="GO:0003677">
    <property type="term" value="F:DNA binding"/>
    <property type="evidence" value="ECO:0007669"/>
    <property type="project" value="UniProtKB-KW"/>
</dbReference>
<dbReference type="PROSITE" id="PS50090">
    <property type="entry name" value="MYB_LIKE"/>
    <property type="match status" value="1"/>
</dbReference>
<evidence type="ECO:0000313" key="10">
    <source>
        <dbReference type="Proteomes" id="UP000077755"/>
    </source>
</evidence>
<dbReference type="Proteomes" id="UP000077755">
    <property type="component" value="Chromosome 1"/>
</dbReference>
<dbReference type="InterPro" id="IPR001005">
    <property type="entry name" value="SANT/Myb"/>
</dbReference>
<keyword evidence="10" id="KW-1185">Reference proteome</keyword>
<reference evidence="9" key="1">
    <citation type="journal article" date="2016" name="Nat. Genet.">
        <title>A high-quality carrot genome assembly provides new insights into carotenoid accumulation and asterid genome evolution.</title>
        <authorList>
            <person name="Iorizzo M."/>
            <person name="Ellison S."/>
            <person name="Senalik D."/>
            <person name="Zeng P."/>
            <person name="Satapoomin P."/>
            <person name="Huang J."/>
            <person name="Bowman M."/>
            <person name="Iovene M."/>
            <person name="Sanseverino W."/>
            <person name="Cavagnaro P."/>
            <person name="Yildiz M."/>
            <person name="Macko-Podgorni A."/>
            <person name="Moranska E."/>
            <person name="Grzebelus E."/>
            <person name="Grzebelus D."/>
            <person name="Ashrafi H."/>
            <person name="Zheng Z."/>
            <person name="Cheng S."/>
            <person name="Spooner D."/>
            <person name="Van Deynze A."/>
            <person name="Simon P."/>
        </authorList>
    </citation>
    <scope>NUCLEOTIDE SEQUENCE</scope>
    <source>
        <tissue evidence="9">Leaf</tissue>
    </source>
</reference>
<evidence type="ECO:0000259" key="8">
    <source>
        <dbReference type="PROSITE" id="PS51294"/>
    </source>
</evidence>
<dbReference type="Pfam" id="PF00249">
    <property type="entry name" value="Myb_DNA-binding"/>
    <property type="match status" value="2"/>
</dbReference>
<dbReference type="FunFam" id="1.10.10.60:FF:000185">
    <property type="entry name" value="MYB transcription factor"/>
    <property type="match status" value="1"/>
</dbReference>
<evidence type="ECO:0000256" key="6">
    <source>
        <dbReference type="ARBA" id="ARBA00023242"/>
    </source>
</evidence>
<comment type="subcellular location">
    <subcellularLocation>
        <location evidence="1">Nucleus</location>
    </subcellularLocation>
</comment>
<evidence type="ECO:0000256" key="4">
    <source>
        <dbReference type="ARBA" id="ARBA00023125"/>
    </source>
</evidence>
<reference evidence="9" key="2">
    <citation type="submission" date="2022-03" db="EMBL/GenBank/DDBJ databases">
        <title>Draft title - Genomic analysis of global carrot germplasm unveils the trajectory of domestication and the origin of high carotenoid orange carrot.</title>
        <authorList>
            <person name="Iorizzo M."/>
            <person name="Ellison S."/>
            <person name="Senalik D."/>
            <person name="Macko-Podgorni A."/>
            <person name="Grzebelus D."/>
            <person name="Bostan H."/>
            <person name="Rolling W."/>
            <person name="Curaba J."/>
            <person name="Simon P."/>
        </authorList>
    </citation>
    <scope>NUCLEOTIDE SEQUENCE</scope>
    <source>
        <tissue evidence="9">Leaf</tissue>
    </source>
</reference>
<dbReference type="PANTHER" id="PTHR47997:SF40">
    <property type="entry name" value="TRANSCRIPTION FACTOR MYB26-LIKE"/>
    <property type="match status" value="1"/>
</dbReference>
<evidence type="ECO:0000259" key="7">
    <source>
        <dbReference type="PROSITE" id="PS50090"/>
    </source>
</evidence>
<dbReference type="SUPFAM" id="SSF46689">
    <property type="entry name" value="Homeodomain-like"/>
    <property type="match status" value="1"/>
</dbReference>
<dbReference type="AlphaFoldDB" id="A0AAF1AFS7"/>
<dbReference type="GO" id="GO:0005634">
    <property type="term" value="C:nucleus"/>
    <property type="evidence" value="ECO:0007669"/>
    <property type="project" value="UniProtKB-SubCell"/>
</dbReference>
<keyword evidence="5" id="KW-0804">Transcription</keyword>
<dbReference type="InterPro" id="IPR017930">
    <property type="entry name" value="Myb_dom"/>
</dbReference>